<dbReference type="RefSeq" id="WP_134502026.1">
    <property type="nucleotide sequence ID" value="NZ_SOEY01000008.1"/>
</dbReference>
<dbReference type="AlphaFoldDB" id="A0A4R8V2H5"/>
<dbReference type="Pfam" id="PF07484">
    <property type="entry name" value="Collar"/>
    <property type="match status" value="1"/>
</dbReference>
<name>A0A4R8V2H5_9MICO</name>
<dbReference type="InterPro" id="IPR011083">
    <property type="entry name" value="Phage_tail_collar_dom"/>
</dbReference>
<dbReference type="SUPFAM" id="SSF88874">
    <property type="entry name" value="Receptor-binding domain of short tail fibre protein gp12"/>
    <property type="match status" value="1"/>
</dbReference>
<organism evidence="2 3">
    <name type="scientific">Cryobacterium glaciale</name>
    <dbReference type="NCBI Taxonomy" id="1259145"/>
    <lineage>
        <taxon>Bacteria</taxon>
        <taxon>Bacillati</taxon>
        <taxon>Actinomycetota</taxon>
        <taxon>Actinomycetes</taxon>
        <taxon>Micrococcales</taxon>
        <taxon>Microbacteriaceae</taxon>
        <taxon>Cryobacterium</taxon>
    </lineage>
</organism>
<proteinExistence type="predicted"/>
<protein>
    <submittedName>
        <fullName evidence="2">Phage tail protein</fullName>
    </submittedName>
</protein>
<gene>
    <name evidence="2" type="ORF">E3O06_05815</name>
</gene>
<sequence>MSDPFVGEIRIVPFNFAPKNWALCNGQLLPLSQNIALFSLLGTTYGGNGSSTFALPDLQGSIPMHQAQGPGLSWRQLGEKAGDDSVTLTEAQMPAHTHTIQATAAAGTVNSPSNAIWAEPRYGRSTEKAYAASAGVTMSPAALSTAGSSQPHNNLPPYLVVNFIIALQGIFPPRQ</sequence>
<comment type="caution">
    <text evidence="2">The sequence shown here is derived from an EMBL/GenBank/DDBJ whole genome shotgun (WGS) entry which is preliminary data.</text>
</comment>
<dbReference type="Gene3D" id="3.90.1340.10">
    <property type="entry name" value="Phage tail collar domain"/>
    <property type="match status" value="1"/>
</dbReference>
<dbReference type="Proteomes" id="UP000298173">
    <property type="component" value="Unassembled WGS sequence"/>
</dbReference>
<dbReference type="EMBL" id="SOEY01000008">
    <property type="protein sequence ID" value="TFB75339.1"/>
    <property type="molecule type" value="Genomic_DNA"/>
</dbReference>
<evidence type="ECO:0000259" key="1">
    <source>
        <dbReference type="Pfam" id="PF07484"/>
    </source>
</evidence>
<dbReference type="OrthoDB" id="9810174at2"/>
<reference evidence="2 3" key="1">
    <citation type="submission" date="2019-03" db="EMBL/GenBank/DDBJ databases">
        <title>Genomics of glacier-inhabiting Cryobacterium strains.</title>
        <authorList>
            <person name="Liu Q."/>
            <person name="Xin Y.-H."/>
        </authorList>
    </citation>
    <scope>NUCLEOTIDE SEQUENCE [LARGE SCALE GENOMIC DNA]</scope>
    <source>
        <strain evidence="2 3">HLT2-23</strain>
    </source>
</reference>
<evidence type="ECO:0000313" key="2">
    <source>
        <dbReference type="EMBL" id="TFB75339.1"/>
    </source>
</evidence>
<feature type="domain" description="Phage tail collar" evidence="1">
    <location>
        <begin position="7"/>
        <end position="63"/>
    </location>
</feature>
<dbReference type="InterPro" id="IPR037053">
    <property type="entry name" value="Phage_tail_collar_dom_sf"/>
</dbReference>
<evidence type="ECO:0000313" key="3">
    <source>
        <dbReference type="Proteomes" id="UP000298173"/>
    </source>
</evidence>
<accession>A0A4R8V2H5</accession>
<keyword evidence="3" id="KW-1185">Reference proteome</keyword>